<dbReference type="InterPro" id="IPR036020">
    <property type="entry name" value="WW_dom_sf"/>
</dbReference>
<organism evidence="4 5">
    <name type="scientific">Aspergillus pseudoustus</name>
    <dbReference type="NCBI Taxonomy" id="1810923"/>
    <lineage>
        <taxon>Eukaryota</taxon>
        <taxon>Fungi</taxon>
        <taxon>Dikarya</taxon>
        <taxon>Ascomycota</taxon>
        <taxon>Pezizomycotina</taxon>
        <taxon>Eurotiomycetes</taxon>
        <taxon>Eurotiomycetidae</taxon>
        <taxon>Eurotiales</taxon>
        <taxon>Aspergillaceae</taxon>
        <taxon>Aspergillus</taxon>
        <taxon>Aspergillus subgen. Nidulantes</taxon>
    </lineage>
</organism>
<evidence type="ECO:0000256" key="2">
    <source>
        <dbReference type="SAM" id="Phobius"/>
    </source>
</evidence>
<dbReference type="PROSITE" id="PS50020">
    <property type="entry name" value="WW_DOMAIN_2"/>
    <property type="match status" value="1"/>
</dbReference>
<evidence type="ECO:0000256" key="1">
    <source>
        <dbReference type="SAM" id="MobiDB-lite"/>
    </source>
</evidence>
<dbReference type="EMBL" id="JBFXLU010000068">
    <property type="protein sequence ID" value="KAL2845858.1"/>
    <property type="molecule type" value="Genomic_DNA"/>
</dbReference>
<feature type="region of interest" description="Disordered" evidence="1">
    <location>
        <begin position="106"/>
        <end position="139"/>
    </location>
</feature>
<name>A0ABR4K0K9_9EURO</name>
<keyword evidence="2" id="KW-1133">Transmembrane helix</keyword>
<sequence length="187" mass="20031">MALPHMIALPTAPRLLAHNRQPTPPLPLPTGWVQEWELTTRRAYLVEVATGRAEWILPLDDGHDETRNGADGYAYPAAAATAVAVASPPPPSAPLQVFATPQYPPQGYPQGVLYTQGQGQDTPGQAKKDDDDDDDNTGMLLTVGAVGLAIGAVGGAILGHELMSTTPRKKKKRRKKRVIGENNRIVC</sequence>
<feature type="domain" description="WW" evidence="3">
    <location>
        <begin position="26"/>
        <end position="60"/>
    </location>
</feature>
<accession>A0ABR4K0K9</accession>
<feature type="region of interest" description="Disordered" evidence="1">
    <location>
        <begin position="164"/>
        <end position="187"/>
    </location>
</feature>
<evidence type="ECO:0000259" key="3">
    <source>
        <dbReference type="PROSITE" id="PS50020"/>
    </source>
</evidence>
<dbReference type="Proteomes" id="UP001610446">
    <property type="component" value="Unassembled WGS sequence"/>
</dbReference>
<evidence type="ECO:0000313" key="4">
    <source>
        <dbReference type="EMBL" id="KAL2845858.1"/>
    </source>
</evidence>
<keyword evidence="2" id="KW-0472">Membrane</keyword>
<comment type="caution">
    <text evidence="4">The sequence shown here is derived from an EMBL/GenBank/DDBJ whole genome shotgun (WGS) entry which is preliminary data.</text>
</comment>
<keyword evidence="5" id="KW-1185">Reference proteome</keyword>
<feature type="compositionally biased region" description="Polar residues" evidence="1">
    <location>
        <begin position="113"/>
        <end position="123"/>
    </location>
</feature>
<proteinExistence type="predicted"/>
<keyword evidence="2" id="KW-0812">Transmembrane</keyword>
<dbReference type="InterPro" id="IPR001202">
    <property type="entry name" value="WW_dom"/>
</dbReference>
<evidence type="ECO:0000313" key="5">
    <source>
        <dbReference type="Proteomes" id="UP001610446"/>
    </source>
</evidence>
<reference evidence="4 5" key="1">
    <citation type="submission" date="2024-07" db="EMBL/GenBank/DDBJ databases">
        <title>Section-level genome sequencing and comparative genomics of Aspergillus sections Usti and Cavernicolus.</title>
        <authorList>
            <consortium name="Lawrence Berkeley National Laboratory"/>
            <person name="Nybo J.L."/>
            <person name="Vesth T.C."/>
            <person name="Theobald S."/>
            <person name="Frisvad J.C."/>
            <person name="Larsen T.O."/>
            <person name="Kjaerboelling I."/>
            <person name="Rothschild-Mancinelli K."/>
            <person name="Lyhne E.K."/>
            <person name="Kogle M.E."/>
            <person name="Barry K."/>
            <person name="Clum A."/>
            <person name="Na H."/>
            <person name="Ledsgaard L."/>
            <person name="Lin J."/>
            <person name="Lipzen A."/>
            <person name="Kuo A."/>
            <person name="Riley R."/>
            <person name="Mondo S."/>
            <person name="Labutti K."/>
            <person name="Haridas S."/>
            <person name="Pangalinan J."/>
            <person name="Salamov A.A."/>
            <person name="Simmons B.A."/>
            <person name="Magnuson J.K."/>
            <person name="Chen J."/>
            <person name="Drula E."/>
            <person name="Henrissat B."/>
            <person name="Wiebenga A."/>
            <person name="Lubbers R.J."/>
            <person name="Gomes A.C."/>
            <person name="Makela M.R."/>
            <person name="Stajich J."/>
            <person name="Grigoriev I.V."/>
            <person name="Mortensen U.H."/>
            <person name="De Vries R.P."/>
            <person name="Baker S.E."/>
            <person name="Andersen M.R."/>
        </authorList>
    </citation>
    <scope>NUCLEOTIDE SEQUENCE [LARGE SCALE GENOMIC DNA]</scope>
    <source>
        <strain evidence="4 5">CBS 123904</strain>
    </source>
</reference>
<feature type="transmembrane region" description="Helical" evidence="2">
    <location>
        <begin position="139"/>
        <end position="163"/>
    </location>
</feature>
<feature type="compositionally biased region" description="Basic residues" evidence="1">
    <location>
        <begin position="167"/>
        <end position="177"/>
    </location>
</feature>
<protein>
    <recommendedName>
        <fullName evidence="3">WW domain-containing protein</fullName>
    </recommendedName>
</protein>
<gene>
    <name evidence="4" type="ORF">BJY01DRAFT_247463</name>
</gene>
<dbReference type="SUPFAM" id="SSF51045">
    <property type="entry name" value="WW domain"/>
    <property type="match status" value="1"/>
</dbReference>